<dbReference type="SUPFAM" id="SSF53807">
    <property type="entry name" value="Helical backbone' metal receptor"/>
    <property type="match status" value="1"/>
</dbReference>
<dbReference type="PANTHER" id="PTHR30535">
    <property type="entry name" value="VITAMIN B12-BINDING PROTEIN"/>
    <property type="match status" value="1"/>
</dbReference>
<dbReference type="EMBL" id="LNQE01001370">
    <property type="protein sequence ID" value="KUG18637.1"/>
    <property type="molecule type" value="Genomic_DNA"/>
</dbReference>
<evidence type="ECO:0000259" key="1">
    <source>
        <dbReference type="PROSITE" id="PS50983"/>
    </source>
</evidence>
<gene>
    <name evidence="2" type="ORF">ASZ90_011659</name>
</gene>
<protein>
    <submittedName>
        <fullName evidence="2">Iron(Iii) dicitrate transport system permease protein fecc</fullName>
    </submittedName>
</protein>
<evidence type="ECO:0000313" key="2">
    <source>
        <dbReference type="EMBL" id="KUG18637.1"/>
    </source>
</evidence>
<dbReference type="InterPro" id="IPR050902">
    <property type="entry name" value="ABC_Transporter_SBP"/>
</dbReference>
<dbReference type="Gene3D" id="3.40.50.1980">
    <property type="entry name" value="Nitrogenase molybdenum iron protein domain"/>
    <property type="match status" value="2"/>
</dbReference>
<accession>A0A0W8FCL3</accession>
<name>A0A0W8FCL3_9ZZZZ</name>
<dbReference type="PROSITE" id="PS50983">
    <property type="entry name" value="FE_B12_PBP"/>
    <property type="match status" value="1"/>
</dbReference>
<proteinExistence type="predicted"/>
<dbReference type="PANTHER" id="PTHR30535:SF34">
    <property type="entry name" value="MOLYBDATE-BINDING PROTEIN MOLA"/>
    <property type="match status" value="1"/>
</dbReference>
<dbReference type="AlphaFoldDB" id="A0A0W8FCL3"/>
<dbReference type="Pfam" id="PF01497">
    <property type="entry name" value="Peripla_BP_2"/>
    <property type="match status" value="1"/>
</dbReference>
<reference evidence="2" key="1">
    <citation type="journal article" date="2015" name="Proc. Natl. Acad. Sci. U.S.A.">
        <title>Networks of energetic and metabolic interactions define dynamics in microbial communities.</title>
        <authorList>
            <person name="Embree M."/>
            <person name="Liu J.K."/>
            <person name="Al-Bassam M.M."/>
            <person name="Zengler K."/>
        </authorList>
    </citation>
    <scope>NUCLEOTIDE SEQUENCE</scope>
</reference>
<feature type="domain" description="Fe/B12 periplasmic-binding" evidence="1">
    <location>
        <begin position="59"/>
        <end position="325"/>
    </location>
</feature>
<comment type="caution">
    <text evidence="2">The sequence shown here is derived from an EMBL/GenBank/DDBJ whole genome shotgun (WGS) entry which is preliminary data.</text>
</comment>
<organism evidence="2">
    <name type="scientific">hydrocarbon metagenome</name>
    <dbReference type="NCBI Taxonomy" id="938273"/>
    <lineage>
        <taxon>unclassified sequences</taxon>
        <taxon>metagenomes</taxon>
        <taxon>ecological metagenomes</taxon>
    </lineage>
</organism>
<sequence>MRLRRHLLREALSISITLILLMAAATVLCASCAAQAASENITIVDSAGREVVIPHPVNKVVLLTADNCELAVVLGALDKVEGVEKSAPGYAEIGEMFGKAANAGGSQEPDFEKIADLNPDVVLGYKSSLENGVADELKGMGIPFVVCECNRIQTFEKDVELMGRILGKEDNAKEFLAFHNSTMDLIAERTSSISSDQMTSLYLTGGGTTFGKDGGIEPYLSVIGAKSIGSELPGESSVTVDPEWVLDQDPQVIVHWITSSKIKPTPEPLIEVKESYSNDPVLNMTAAVKDGRVHVMGWRLFKGLRFSIGLLYWAKWCHPELFQDIDPEEYNREYVKKFLGIDLENVWAL</sequence>
<dbReference type="InterPro" id="IPR002491">
    <property type="entry name" value="ABC_transptr_periplasmic_BD"/>
</dbReference>